<feature type="transmembrane region" description="Helical" evidence="2">
    <location>
        <begin position="46"/>
        <end position="68"/>
    </location>
</feature>
<dbReference type="NCBIfam" id="NF007884">
    <property type="entry name" value="PRK10591.1-2"/>
    <property type="match status" value="1"/>
</dbReference>
<name>A0ABT8PNF8_9ENTR</name>
<gene>
    <name evidence="3" type="ORF">Q0A17_00250</name>
</gene>
<keyword evidence="4" id="KW-1185">Reference proteome</keyword>
<organism evidence="3 4">
    <name type="scientific">Citrobacter enshiensis</name>
    <dbReference type="NCBI Taxonomy" id="2971264"/>
    <lineage>
        <taxon>Bacteria</taxon>
        <taxon>Pseudomonadati</taxon>
        <taxon>Pseudomonadota</taxon>
        <taxon>Gammaproteobacteria</taxon>
        <taxon>Enterobacterales</taxon>
        <taxon>Enterobacteriaceae</taxon>
        <taxon>Citrobacter</taxon>
    </lineage>
</organism>
<evidence type="ECO:0000313" key="3">
    <source>
        <dbReference type="EMBL" id="MDN8597856.1"/>
    </source>
</evidence>
<reference evidence="3 4" key="1">
    <citation type="submission" date="2023-07" db="EMBL/GenBank/DDBJ databases">
        <title>Citrobacter selenititolerans sp. nov., isolated from seleniferous soil.</title>
        <authorList>
            <person name="Zhang S."/>
            <person name="Li K."/>
            <person name="Peng J."/>
            <person name="Wang H."/>
            <person name="Sun J."/>
            <person name="Guo Y."/>
        </authorList>
    </citation>
    <scope>NUCLEOTIDE SEQUENCE [LARGE SCALE GENOMIC DNA]</scope>
    <source>
        <strain evidence="3 4">S2-9</strain>
    </source>
</reference>
<comment type="caution">
    <text evidence="3">The sequence shown here is derived from an EMBL/GenBank/DDBJ whole genome shotgun (WGS) entry which is preliminary data.</text>
</comment>
<protein>
    <submittedName>
        <fullName evidence="3">YbjC family protein</fullName>
    </submittedName>
</protein>
<dbReference type="EMBL" id="JAUJYW010000001">
    <property type="protein sequence ID" value="MDN8597856.1"/>
    <property type="molecule type" value="Genomic_DNA"/>
</dbReference>
<dbReference type="InterPro" id="IPR010815">
    <property type="entry name" value="DUF1418"/>
</dbReference>
<sequence>MRTIGALPKSVLILEFFGMVILALALLSLNHTLTLPAPFNTSLAEIVMIFIGVLLMLPAAVVLMWRIAQRLAPQLMTRTPDSSSRSDRDKPHDSNH</sequence>
<dbReference type="Pfam" id="PF07214">
    <property type="entry name" value="DUF1418"/>
    <property type="match status" value="1"/>
</dbReference>
<evidence type="ECO:0000256" key="1">
    <source>
        <dbReference type="SAM" id="MobiDB-lite"/>
    </source>
</evidence>
<keyword evidence="2" id="KW-0472">Membrane</keyword>
<evidence type="ECO:0000313" key="4">
    <source>
        <dbReference type="Proteomes" id="UP001174867"/>
    </source>
</evidence>
<feature type="transmembrane region" description="Helical" evidence="2">
    <location>
        <begin position="12"/>
        <end position="34"/>
    </location>
</feature>
<keyword evidence="2" id="KW-0812">Transmembrane</keyword>
<proteinExistence type="predicted"/>
<feature type="region of interest" description="Disordered" evidence="1">
    <location>
        <begin position="76"/>
        <end position="96"/>
    </location>
</feature>
<dbReference type="RefSeq" id="WP_301696228.1">
    <property type="nucleotide sequence ID" value="NZ_JAUJYW010000001.1"/>
</dbReference>
<dbReference type="Proteomes" id="UP001174867">
    <property type="component" value="Unassembled WGS sequence"/>
</dbReference>
<feature type="compositionally biased region" description="Basic and acidic residues" evidence="1">
    <location>
        <begin position="84"/>
        <end position="96"/>
    </location>
</feature>
<keyword evidence="2" id="KW-1133">Transmembrane helix</keyword>
<evidence type="ECO:0000256" key="2">
    <source>
        <dbReference type="SAM" id="Phobius"/>
    </source>
</evidence>
<accession>A0ABT8PNF8</accession>